<dbReference type="GO" id="GO:0022857">
    <property type="term" value="F:transmembrane transporter activity"/>
    <property type="evidence" value="ECO:0007669"/>
    <property type="project" value="InterPro"/>
</dbReference>
<feature type="transmembrane region" description="Helical" evidence="6">
    <location>
        <begin position="463"/>
        <end position="483"/>
    </location>
</feature>
<keyword evidence="4 6" id="KW-1133">Transmembrane helix</keyword>
<sequence>MEIDFGSDQRDMDRMGRKVELRRTFNLHSCIGFSMILNSSWPFVLVTGTYSLSNGGLAGNIWLFLVVCVGMFMVMLSMAEMASITPSAGAQYHWTSEYAPHRCHKYLSFAVGWLSTVGWIACMVLVSYVCAQQLQSLIWLYHPGYVAHAWHDSLLTISFNLIAVAFNILLVRKLALIEGLVLILYIAGFFFVIVVLWVMGERTTAEAVFTEFENDSGWASMVLACLVNVSGPVITLIGADSSCHLAEEMRNARWGVPRAMITNASVSYVLGAVMWITFLFNVGNIEAVQNSPYGQSYVAILYYATGSRTATTFCVSLILFLMIMCAVNQTTTASRQVYAFARDNGLPFSTWLCKVRQGWDFPLNALLATLVCSLVISMATIPSANAFNVINAFSLGGLFWSYLIAISVAFWRKITLSERFPVGKFIMGHKLGLVVNSIAIGFLIIVLIFSQFPLVAYADAQTMNWSCLALAIAGMGFVLYYFLYAKEHYTSPVERTRKHE</sequence>
<feature type="transmembrane region" description="Helical" evidence="6">
    <location>
        <begin position="387"/>
        <end position="411"/>
    </location>
</feature>
<feature type="transmembrane region" description="Helical" evidence="6">
    <location>
        <begin position="61"/>
        <end position="85"/>
    </location>
</feature>
<evidence type="ECO:0000256" key="3">
    <source>
        <dbReference type="ARBA" id="ARBA00022692"/>
    </source>
</evidence>
<feature type="transmembrane region" description="Helical" evidence="6">
    <location>
        <begin position="361"/>
        <end position="381"/>
    </location>
</feature>
<feature type="transmembrane region" description="Helical" evidence="6">
    <location>
        <begin position="218"/>
        <end position="239"/>
    </location>
</feature>
<dbReference type="PANTHER" id="PTHR45649">
    <property type="entry name" value="AMINO-ACID PERMEASE BAT1"/>
    <property type="match status" value="1"/>
</dbReference>
<dbReference type="PIRSF" id="PIRSF006060">
    <property type="entry name" value="AA_transporter"/>
    <property type="match status" value="1"/>
</dbReference>
<dbReference type="Gene3D" id="1.20.1740.10">
    <property type="entry name" value="Amino acid/polyamine transporter I"/>
    <property type="match status" value="1"/>
</dbReference>
<gene>
    <name evidence="7" type="ORF">K461DRAFT_221360</name>
</gene>
<feature type="transmembrane region" description="Helical" evidence="6">
    <location>
        <begin position="177"/>
        <end position="198"/>
    </location>
</feature>
<organism evidence="7 8">
    <name type="scientific">Myriangium duriaei CBS 260.36</name>
    <dbReference type="NCBI Taxonomy" id="1168546"/>
    <lineage>
        <taxon>Eukaryota</taxon>
        <taxon>Fungi</taxon>
        <taxon>Dikarya</taxon>
        <taxon>Ascomycota</taxon>
        <taxon>Pezizomycotina</taxon>
        <taxon>Dothideomycetes</taxon>
        <taxon>Dothideomycetidae</taxon>
        <taxon>Myriangiales</taxon>
        <taxon>Myriangiaceae</taxon>
        <taxon>Myriangium</taxon>
    </lineage>
</organism>
<evidence type="ECO:0000256" key="1">
    <source>
        <dbReference type="ARBA" id="ARBA00004141"/>
    </source>
</evidence>
<dbReference type="InterPro" id="IPR002293">
    <property type="entry name" value="AA/rel_permease1"/>
</dbReference>
<name>A0A9P4MQJ9_9PEZI</name>
<dbReference type="PANTHER" id="PTHR45649:SF14">
    <property type="entry name" value="GABA PERMEASE"/>
    <property type="match status" value="1"/>
</dbReference>
<accession>A0A9P4MQJ9</accession>
<comment type="subcellular location">
    <subcellularLocation>
        <location evidence="1">Membrane</location>
        <topology evidence="1">Multi-pass membrane protein</topology>
    </subcellularLocation>
</comment>
<keyword evidence="8" id="KW-1185">Reference proteome</keyword>
<keyword evidence="3 6" id="KW-0812">Transmembrane</keyword>
<feature type="transmembrane region" description="Helical" evidence="6">
    <location>
        <begin position="21"/>
        <end position="41"/>
    </location>
</feature>
<protein>
    <submittedName>
        <fullName evidence="7">Amino acid transporter</fullName>
    </submittedName>
</protein>
<evidence type="ECO:0000256" key="5">
    <source>
        <dbReference type="ARBA" id="ARBA00023136"/>
    </source>
</evidence>
<dbReference type="EMBL" id="ML996082">
    <property type="protein sequence ID" value="KAF2155681.1"/>
    <property type="molecule type" value="Genomic_DNA"/>
</dbReference>
<feature type="transmembrane region" description="Helical" evidence="6">
    <location>
        <begin position="106"/>
        <end position="129"/>
    </location>
</feature>
<proteinExistence type="predicted"/>
<keyword evidence="2" id="KW-0813">Transport</keyword>
<evidence type="ECO:0000256" key="6">
    <source>
        <dbReference type="SAM" id="Phobius"/>
    </source>
</evidence>
<keyword evidence="5 6" id="KW-0472">Membrane</keyword>
<evidence type="ECO:0000256" key="2">
    <source>
        <dbReference type="ARBA" id="ARBA00022448"/>
    </source>
</evidence>
<dbReference type="AlphaFoldDB" id="A0A9P4MQJ9"/>
<dbReference type="OrthoDB" id="3257095at2759"/>
<dbReference type="GO" id="GO:0016020">
    <property type="term" value="C:membrane"/>
    <property type="evidence" value="ECO:0007669"/>
    <property type="project" value="UniProtKB-SubCell"/>
</dbReference>
<evidence type="ECO:0000256" key="4">
    <source>
        <dbReference type="ARBA" id="ARBA00022989"/>
    </source>
</evidence>
<evidence type="ECO:0000313" key="8">
    <source>
        <dbReference type="Proteomes" id="UP000799439"/>
    </source>
</evidence>
<comment type="caution">
    <text evidence="7">The sequence shown here is derived from an EMBL/GenBank/DDBJ whole genome shotgun (WGS) entry which is preliminary data.</text>
</comment>
<feature type="transmembrane region" description="Helical" evidence="6">
    <location>
        <begin position="260"/>
        <end position="280"/>
    </location>
</feature>
<feature type="transmembrane region" description="Helical" evidence="6">
    <location>
        <begin position="149"/>
        <end position="170"/>
    </location>
</feature>
<evidence type="ECO:0000313" key="7">
    <source>
        <dbReference type="EMBL" id="KAF2155681.1"/>
    </source>
</evidence>
<feature type="transmembrane region" description="Helical" evidence="6">
    <location>
        <begin position="300"/>
        <end position="327"/>
    </location>
</feature>
<reference evidence="7" key="1">
    <citation type="journal article" date="2020" name="Stud. Mycol.">
        <title>101 Dothideomycetes genomes: a test case for predicting lifestyles and emergence of pathogens.</title>
        <authorList>
            <person name="Haridas S."/>
            <person name="Albert R."/>
            <person name="Binder M."/>
            <person name="Bloem J."/>
            <person name="Labutti K."/>
            <person name="Salamov A."/>
            <person name="Andreopoulos B."/>
            <person name="Baker S."/>
            <person name="Barry K."/>
            <person name="Bills G."/>
            <person name="Bluhm B."/>
            <person name="Cannon C."/>
            <person name="Castanera R."/>
            <person name="Culley D."/>
            <person name="Daum C."/>
            <person name="Ezra D."/>
            <person name="Gonzalez J."/>
            <person name="Henrissat B."/>
            <person name="Kuo A."/>
            <person name="Liang C."/>
            <person name="Lipzen A."/>
            <person name="Lutzoni F."/>
            <person name="Magnuson J."/>
            <person name="Mondo S."/>
            <person name="Nolan M."/>
            <person name="Ohm R."/>
            <person name="Pangilinan J."/>
            <person name="Park H.-J."/>
            <person name="Ramirez L."/>
            <person name="Alfaro M."/>
            <person name="Sun H."/>
            <person name="Tritt A."/>
            <person name="Yoshinaga Y."/>
            <person name="Zwiers L.-H."/>
            <person name="Turgeon B."/>
            <person name="Goodwin S."/>
            <person name="Spatafora J."/>
            <person name="Crous P."/>
            <person name="Grigoriev I."/>
        </authorList>
    </citation>
    <scope>NUCLEOTIDE SEQUENCE</scope>
    <source>
        <strain evidence="7">CBS 260.36</strain>
    </source>
</reference>
<dbReference type="Pfam" id="PF13520">
    <property type="entry name" value="AA_permease_2"/>
    <property type="match status" value="1"/>
</dbReference>
<dbReference type="Proteomes" id="UP000799439">
    <property type="component" value="Unassembled WGS sequence"/>
</dbReference>
<feature type="transmembrane region" description="Helical" evidence="6">
    <location>
        <begin position="431"/>
        <end position="457"/>
    </location>
</feature>